<feature type="transmembrane region" description="Helical" evidence="6">
    <location>
        <begin position="150"/>
        <end position="169"/>
    </location>
</feature>
<feature type="compositionally biased region" description="Basic and acidic residues" evidence="5">
    <location>
        <begin position="73"/>
        <end position="106"/>
    </location>
</feature>
<feature type="non-terminal residue" evidence="7">
    <location>
        <position position="1"/>
    </location>
</feature>
<dbReference type="InterPro" id="IPR036259">
    <property type="entry name" value="MFS_trans_sf"/>
</dbReference>
<evidence type="ECO:0000256" key="2">
    <source>
        <dbReference type="ARBA" id="ARBA00022692"/>
    </source>
</evidence>
<feature type="transmembrane region" description="Helical" evidence="6">
    <location>
        <begin position="212"/>
        <end position="236"/>
    </location>
</feature>
<feature type="compositionally biased region" description="Pro residues" evidence="5">
    <location>
        <begin position="34"/>
        <end position="44"/>
    </location>
</feature>
<proteinExistence type="predicted"/>
<name>L8H855_ACACF</name>
<dbReference type="GeneID" id="14921790"/>
<evidence type="ECO:0000256" key="5">
    <source>
        <dbReference type="SAM" id="MobiDB-lite"/>
    </source>
</evidence>
<feature type="compositionally biased region" description="Low complexity" evidence="5">
    <location>
        <begin position="45"/>
        <end position="58"/>
    </location>
</feature>
<dbReference type="InterPro" id="IPR013714">
    <property type="entry name" value="Golgi_TVP15"/>
</dbReference>
<dbReference type="PANTHER" id="PTHR28128:SF3">
    <property type="entry name" value="CHROMOSOME UNDETERMINED SCAFFOLD_46, WHOLE GENOME SHOTGUN SEQUENCE"/>
    <property type="match status" value="1"/>
</dbReference>
<dbReference type="RefSeq" id="XP_004344661.1">
    <property type="nucleotide sequence ID" value="XM_004344611.1"/>
</dbReference>
<accession>L8H855</accession>
<evidence type="ECO:0000256" key="6">
    <source>
        <dbReference type="SAM" id="Phobius"/>
    </source>
</evidence>
<feature type="region of interest" description="Disordered" evidence="5">
    <location>
        <begin position="18"/>
        <end position="106"/>
    </location>
</feature>
<evidence type="ECO:0000256" key="1">
    <source>
        <dbReference type="ARBA" id="ARBA00004141"/>
    </source>
</evidence>
<feature type="transmembrane region" description="Helical" evidence="6">
    <location>
        <begin position="117"/>
        <end position="138"/>
    </location>
</feature>
<organism evidence="7 8">
    <name type="scientific">Acanthamoeba castellanii (strain ATCC 30010 / Neff)</name>
    <dbReference type="NCBI Taxonomy" id="1257118"/>
    <lineage>
        <taxon>Eukaryota</taxon>
        <taxon>Amoebozoa</taxon>
        <taxon>Discosea</taxon>
        <taxon>Longamoebia</taxon>
        <taxon>Centramoebida</taxon>
        <taxon>Acanthamoebidae</taxon>
        <taxon>Acanthamoeba</taxon>
    </lineage>
</organism>
<dbReference type="Proteomes" id="UP000011083">
    <property type="component" value="Unassembled WGS sequence"/>
</dbReference>
<comment type="subcellular location">
    <subcellularLocation>
        <location evidence="1">Membrane</location>
        <topology evidence="1">Multi-pass membrane protein</topology>
    </subcellularLocation>
</comment>
<dbReference type="VEuPathDB" id="AmoebaDB:ACA1_278890"/>
<evidence type="ECO:0000313" key="8">
    <source>
        <dbReference type="Proteomes" id="UP000011083"/>
    </source>
</evidence>
<sequence>VEINRYIILWIGRNPGLRRYRRLPPRPQRAEAPPRGPPNRPPGASPHMPHGSPAPQQQQGGGGRGGPPPPSYREYDERRPLKRDLRREEEYQTIDHDYPNDNDYEDKPKEVSGMHRIIFIVTRLLAWACAGLIILVGIAQWFEYLSIDNLHVSTYVVASYLIFFGLLFMMSELTDWGLRTYFGLLFSYTGRGLAYIFVGSLCFGMADERYWPLGLAVGCSLLGVGVMLIFVGWAFAGLPPLEPFCHSSVRHVGADEEDEEKRYRRDY</sequence>
<dbReference type="SUPFAM" id="SSF103473">
    <property type="entry name" value="MFS general substrate transporter"/>
    <property type="match status" value="1"/>
</dbReference>
<dbReference type="PANTHER" id="PTHR28128">
    <property type="entry name" value="GOLGI APPARATUS MEMBRANE PROTEIN TVP15"/>
    <property type="match status" value="1"/>
</dbReference>
<dbReference type="GO" id="GO:0016020">
    <property type="term" value="C:membrane"/>
    <property type="evidence" value="ECO:0007669"/>
    <property type="project" value="UniProtKB-SubCell"/>
</dbReference>
<dbReference type="AlphaFoldDB" id="L8H855"/>
<reference evidence="7 8" key="1">
    <citation type="journal article" date="2013" name="Genome Biol.">
        <title>Genome of Acanthamoeba castellanii highlights extensive lateral gene transfer and early evolution of tyrosine kinase signaling.</title>
        <authorList>
            <person name="Clarke M."/>
            <person name="Lohan A.J."/>
            <person name="Liu B."/>
            <person name="Lagkouvardos I."/>
            <person name="Roy S."/>
            <person name="Zafar N."/>
            <person name="Bertelli C."/>
            <person name="Schilde C."/>
            <person name="Kianianmomeni A."/>
            <person name="Burglin T.R."/>
            <person name="Frech C."/>
            <person name="Turcotte B."/>
            <person name="Kopec K.O."/>
            <person name="Synnott J.M."/>
            <person name="Choo C."/>
            <person name="Paponov I."/>
            <person name="Finkler A."/>
            <person name="Soon Heng Tan C."/>
            <person name="Hutchins A.P."/>
            <person name="Weinmeier T."/>
            <person name="Rattei T."/>
            <person name="Chu J.S."/>
            <person name="Gimenez G."/>
            <person name="Irimia M."/>
            <person name="Rigden D.J."/>
            <person name="Fitzpatrick D.A."/>
            <person name="Lorenzo-Morales J."/>
            <person name="Bateman A."/>
            <person name="Chiu C.H."/>
            <person name="Tang P."/>
            <person name="Hegemann P."/>
            <person name="Fromm H."/>
            <person name="Raoult D."/>
            <person name="Greub G."/>
            <person name="Miranda-Saavedra D."/>
            <person name="Chen N."/>
            <person name="Nash P."/>
            <person name="Ginger M.L."/>
            <person name="Horn M."/>
            <person name="Schaap P."/>
            <person name="Caler L."/>
            <person name="Loftus B."/>
        </authorList>
    </citation>
    <scope>NUCLEOTIDE SEQUENCE [LARGE SCALE GENOMIC DNA]</scope>
    <source>
        <strain evidence="7 8">Neff</strain>
    </source>
</reference>
<keyword evidence="2 6" id="KW-0812">Transmembrane</keyword>
<dbReference type="EMBL" id="KB007908">
    <property type="protein sequence ID" value="ELR20918.1"/>
    <property type="molecule type" value="Genomic_DNA"/>
</dbReference>
<evidence type="ECO:0000256" key="4">
    <source>
        <dbReference type="ARBA" id="ARBA00023136"/>
    </source>
</evidence>
<keyword evidence="3 6" id="KW-1133">Transmembrane helix</keyword>
<keyword evidence="8" id="KW-1185">Reference proteome</keyword>
<evidence type="ECO:0008006" key="9">
    <source>
        <dbReference type="Google" id="ProtNLM"/>
    </source>
</evidence>
<gene>
    <name evidence="7" type="ORF">ACA1_278890</name>
</gene>
<protein>
    <recommendedName>
        <fullName evidence="9">COPI associated protein</fullName>
    </recommendedName>
</protein>
<evidence type="ECO:0000256" key="3">
    <source>
        <dbReference type="ARBA" id="ARBA00022989"/>
    </source>
</evidence>
<keyword evidence="4 6" id="KW-0472">Membrane</keyword>
<dbReference type="KEGG" id="acan:ACA1_278890"/>
<feature type="transmembrane region" description="Helical" evidence="6">
    <location>
        <begin position="181"/>
        <end position="206"/>
    </location>
</feature>
<evidence type="ECO:0000313" key="7">
    <source>
        <dbReference type="EMBL" id="ELR20918.1"/>
    </source>
</evidence>
<dbReference type="OrthoDB" id="423534at2759"/>
<dbReference type="Pfam" id="PF08507">
    <property type="entry name" value="COPI_assoc"/>
    <property type="match status" value="1"/>
</dbReference>